<evidence type="ECO:0000313" key="2">
    <source>
        <dbReference type="EMBL" id="WJZ87358.1"/>
    </source>
</evidence>
<evidence type="ECO:0000259" key="1">
    <source>
        <dbReference type="PROSITE" id="PS51746"/>
    </source>
</evidence>
<dbReference type="PROSITE" id="PS51746">
    <property type="entry name" value="PPM_2"/>
    <property type="match status" value="1"/>
</dbReference>
<gene>
    <name evidence="2" type="ORF">VitviT2T_006743</name>
</gene>
<dbReference type="Pfam" id="PF00481">
    <property type="entry name" value="PP2C"/>
    <property type="match status" value="2"/>
</dbReference>
<dbReference type="PANTHER" id="PTHR47992">
    <property type="entry name" value="PROTEIN PHOSPHATASE"/>
    <property type="match status" value="1"/>
</dbReference>
<dbReference type="SUPFAM" id="SSF81606">
    <property type="entry name" value="PP2C-like"/>
    <property type="match status" value="1"/>
</dbReference>
<dbReference type="InterPro" id="IPR015655">
    <property type="entry name" value="PP2C"/>
</dbReference>
<dbReference type="Proteomes" id="UP001227230">
    <property type="component" value="Chromosome 5"/>
</dbReference>
<dbReference type="Gene3D" id="3.60.40.10">
    <property type="entry name" value="PPM-type phosphatase domain"/>
    <property type="match status" value="1"/>
</dbReference>
<evidence type="ECO:0000313" key="3">
    <source>
        <dbReference type="Proteomes" id="UP001227230"/>
    </source>
</evidence>
<dbReference type="CDD" id="cd00143">
    <property type="entry name" value="PP2Cc"/>
    <property type="match status" value="1"/>
</dbReference>
<accession>A0ABY9BWQ3</accession>
<protein>
    <recommendedName>
        <fullName evidence="1">PPM-type phosphatase domain-containing protein</fullName>
    </recommendedName>
</protein>
<name>A0ABY9BWQ3_VITVI</name>
<dbReference type="InterPro" id="IPR036457">
    <property type="entry name" value="PPM-type-like_dom_sf"/>
</dbReference>
<feature type="domain" description="PPM-type phosphatase" evidence="1">
    <location>
        <begin position="53"/>
        <end position="293"/>
    </location>
</feature>
<dbReference type="EMBL" id="CP126652">
    <property type="protein sequence ID" value="WJZ87358.1"/>
    <property type="molecule type" value="Genomic_DNA"/>
</dbReference>
<dbReference type="InterPro" id="IPR001932">
    <property type="entry name" value="PPM-type_phosphatase-like_dom"/>
</dbReference>
<organism evidence="2 3">
    <name type="scientific">Vitis vinifera</name>
    <name type="common">Grape</name>
    <dbReference type="NCBI Taxonomy" id="29760"/>
    <lineage>
        <taxon>Eukaryota</taxon>
        <taxon>Viridiplantae</taxon>
        <taxon>Streptophyta</taxon>
        <taxon>Embryophyta</taxon>
        <taxon>Tracheophyta</taxon>
        <taxon>Spermatophyta</taxon>
        <taxon>Magnoliopsida</taxon>
        <taxon>eudicotyledons</taxon>
        <taxon>Gunneridae</taxon>
        <taxon>Pentapetalae</taxon>
        <taxon>rosids</taxon>
        <taxon>Vitales</taxon>
        <taxon>Vitaceae</taxon>
        <taxon>Viteae</taxon>
        <taxon>Vitis</taxon>
    </lineage>
</organism>
<reference evidence="2 3" key="1">
    <citation type="journal article" date="2023" name="Hortic Res">
        <title>The complete reference genome for grapevine (Vitis vinifera L.) genetics and breeding.</title>
        <authorList>
            <person name="Shi X."/>
            <person name="Cao S."/>
            <person name="Wang X."/>
            <person name="Huang S."/>
            <person name="Wang Y."/>
            <person name="Liu Z."/>
            <person name="Liu W."/>
            <person name="Leng X."/>
            <person name="Peng Y."/>
            <person name="Wang N."/>
            <person name="Wang Y."/>
            <person name="Ma Z."/>
            <person name="Xu X."/>
            <person name="Zhang F."/>
            <person name="Xue H."/>
            <person name="Zhong H."/>
            <person name="Wang Y."/>
            <person name="Zhang K."/>
            <person name="Velt A."/>
            <person name="Avia K."/>
            <person name="Holtgrawe D."/>
            <person name="Grimplet J."/>
            <person name="Matus J.T."/>
            <person name="Ware D."/>
            <person name="Wu X."/>
            <person name="Wang H."/>
            <person name="Liu C."/>
            <person name="Fang Y."/>
            <person name="Rustenholz C."/>
            <person name="Cheng Z."/>
            <person name="Xiao H."/>
            <person name="Zhou Y."/>
        </authorList>
    </citation>
    <scope>NUCLEOTIDE SEQUENCE [LARGE SCALE GENOMIC DNA]</scope>
    <source>
        <strain evidence="3">cv. Pinot noir / PN40024</strain>
        <tissue evidence="2">Leaf</tissue>
    </source>
</reference>
<sequence length="294" mass="32999">MGLKNLHLRLKAFRLRQLLVGDSRSKKRRSLTTQKPSWMVPISHGYHVIEDRSFGGACDCGFEEENSDSVVVQREQIEEMEVWFFGVSDSRIGDGITKSMQSHFFDRKPKESQISRKSKEAMKKAYLGAKAKVTEIENADEAWKVGSASAMVMNGEKLVLANMGDYRAVVCKDGVAHQIGRKHRHTGKQSWIRRLISGAFHMPKVRMLAFNSGTTGDDRQPKSLGVFVGAESIDSNTEFIILASTGIWEVIKNQEAVNLIRHIENAQEAAECLAKEALTRMSRSNISCLVIHFD</sequence>
<proteinExistence type="predicted"/>
<keyword evidence="3" id="KW-1185">Reference proteome</keyword>
<dbReference type="SMART" id="SM00332">
    <property type="entry name" value="PP2Cc"/>
    <property type="match status" value="1"/>
</dbReference>